<accession>A0A381T7E0</accession>
<sequence length="225" mass="24790">MLARLYFVSQSESVNANWAEENLNTIRCLMEQASVYRRAMAPLAIVVGLIGLAAAGLAQTVDWAGPGRFAGYWLGVAFVAAMAALLLIRRQALNSKEDFWSPPTRQVGQAMIPLLTAGLGLGLLELLNQPDARDSIRLTALWIILYGGALHAAGFFMRRGIRLLGWIYVIIGCLSLLLHELELIPFLNENNAHWYANLLMGFGFGANNLAYGLYLKLTREPLEAE</sequence>
<evidence type="ECO:0000256" key="1">
    <source>
        <dbReference type="SAM" id="Phobius"/>
    </source>
</evidence>
<keyword evidence="1" id="KW-1133">Transmembrane helix</keyword>
<keyword evidence="1" id="KW-0472">Membrane</keyword>
<feature type="transmembrane region" description="Helical" evidence="1">
    <location>
        <begin position="39"/>
        <end position="58"/>
    </location>
</feature>
<evidence type="ECO:0000313" key="2">
    <source>
        <dbReference type="EMBL" id="SVA09673.1"/>
    </source>
</evidence>
<proteinExistence type="predicted"/>
<gene>
    <name evidence="2" type="ORF">METZ01_LOCUS62527</name>
</gene>
<organism evidence="2">
    <name type="scientific">marine metagenome</name>
    <dbReference type="NCBI Taxonomy" id="408172"/>
    <lineage>
        <taxon>unclassified sequences</taxon>
        <taxon>metagenomes</taxon>
        <taxon>ecological metagenomes</taxon>
    </lineage>
</organism>
<dbReference type="AlphaFoldDB" id="A0A381T7E0"/>
<keyword evidence="1" id="KW-0812">Transmembrane</keyword>
<feature type="transmembrane region" description="Helical" evidence="1">
    <location>
        <begin position="163"/>
        <end position="181"/>
    </location>
</feature>
<feature type="transmembrane region" description="Helical" evidence="1">
    <location>
        <begin position="70"/>
        <end position="88"/>
    </location>
</feature>
<name>A0A381T7E0_9ZZZZ</name>
<feature type="transmembrane region" description="Helical" evidence="1">
    <location>
        <begin position="139"/>
        <end position="156"/>
    </location>
</feature>
<protein>
    <submittedName>
        <fullName evidence="2">Uncharacterized protein</fullName>
    </submittedName>
</protein>
<dbReference type="EMBL" id="UINC01003839">
    <property type="protein sequence ID" value="SVA09673.1"/>
    <property type="molecule type" value="Genomic_DNA"/>
</dbReference>
<feature type="transmembrane region" description="Helical" evidence="1">
    <location>
        <begin position="109"/>
        <end position="127"/>
    </location>
</feature>
<reference evidence="2" key="1">
    <citation type="submission" date="2018-05" db="EMBL/GenBank/DDBJ databases">
        <authorList>
            <person name="Lanie J.A."/>
            <person name="Ng W.-L."/>
            <person name="Kazmierczak K.M."/>
            <person name="Andrzejewski T.M."/>
            <person name="Davidsen T.M."/>
            <person name="Wayne K.J."/>
            <person name="Tettelin H."/>
            <person name="Glass J.I."/>
            <person name="Rusch D."/>
            <person name="Podicherti R."/>
            <person name="Tsui H.-C.T."/>
            <person name="Winkler M.E."/>
        </authorList>
    </citation>
    <scope>NUCLEOTIDE SEQUENCE</scope>
</reference>
<feature type="transmembrane region" description="Helical" evidence="1">
    <location>
        <begin position="193"/>
        <end position="214"/>
    </location>
</feature>